<evidence type="ECO:0000256" key="6">
    <source>
        <dbReference type="ARBA" id="ARBA00022741"/>
    </source>
</evidence>
<evidence type="ECO:0000256" key="11">
    <source>
        <dbReference type="SAM" id="MobiDB-lite"/>
    </source>
</evidence>
<dbReference type="GO" id="GO:0005524">
    <property type="term" value="F:ATP binding"/>
    <property type="evidence" value="ECO:0007669"/>
    <property type="project" value="UniProtKB-KW"/>
</dbReference>
<dbReference type="Pfam" id="PF13086">
    <property type="entry name" value="AAA_11"/>
    <property type="match status" value="1"/>
</dbReference>
<keyword evidence="14" id="KW-1185">Reference proteome</keyword>
<dbReference type="Pfam" id="PF21138">
    <property type="entry name" value="SMUBP-2_HCS1_1B"/>
    <property type="match status" value="1"/>
</dbReference>
<evidence type="ECO:0000259" key="12">
    <source>
        <dbReference type="SMART" id="SM00382"/>
    </source>
</evidence>
<comment type="subcellular location">
    <subcellularLocation>
        <location evidence="2">Cytoplasm</location>
    </subcellularLocation>
    <subcellularLocation>
        <location evidence="1">Nucleus</location>
    </subcellularLocation>
</comment>
<dbReference type="SMART" id="SM00382">
    <property type="entry name" value="AAA"/>
    <property type="match status" value="1"/>
</dbReference>
<evidence type="ECO:0000256" key="5">
    <source>
        <dbReference type="ARBA" id="ARBA00022490"/>
    </source>
</evidence>
<dbReference type="EC" id="3.6.4.12" evidence="4"/>
<dbReference type="GO" id="GO:0016787">
    <property type="term" value="F:hydrolase activity"/>
    <property type="evidence" value="ECO:0007669"/>
    <property type="project" value="UniProtKB-KW"/>
</dbReference>
<dbReference type="Proteomes" id="UP000318582">
    <property type="component" value="Unassembled WGS sequence"/>
</dbReference>
<dbReference type="Gene3D" id="3.40.50.300">
    <property type="entry name" value="P-loop containing nucleotide triphosphate hydrolases"/>
    <property type="match status" value="2"/>
</dbReference>
<evidence type="ECO:0000256" key="3">
    <source>
        <dbReference type="ARBA" id="ARBA00007913"/>
    </source>
</evidence>
<keyword evidence="6" id="KW-0547">Nucleotide-binding</keyword>
<dbReference type="Pfam" id="PF13087">
    <property type="entry name" value="AAA_12"/>
    <property type="match status" value="1"/>
</dbReference>
<dbReference type="InterPro" id="IPR003593">
    <property type="entry name" value="AAA+_ATPase"/>
</dbReference>
<dbReference type="GO" id="GO:0005737">
    <property type="term" value="C:cytoplasm"/>
    <property type="evidence" value="ECO:0007669"/>
    <property type="project" value="UniProtKB-SubCell"/>
</dbReference>
<dbReference type="SUPFAM" id="SSF52540">
    <property type="entry name" value="P-loop containing nucleoside triphosphate hydrolases"/>
    <property type="match status" value="1"/>
</dbReference>
<accession>A0A507EFT7</accession>
<dbReference type="InterPro" id="IPR050534">
    <property type="entry name" value="Coronavir_polyprotein_1ab"/>
</dbReference>
<feature type="region of interest" description="Disordered" evidence="11">
    <location>
        <begin position="1"/>
        <end position="20"/>
    </location>
</feature>
<dbReference type="STRING" id="109895.A0A507EFT7"/>
<feature type="domain" description="AAA+ ATPase" evidence="12">
    <location>
        <begin position="229"/>
        <end position="447"/>
    </location>
</feature>
<keyword evidence="9" id="KW-0067">ATP-binding</keyword>
<evidence type="ECO:0000256" key="7">
    <source>
        <dbReference type="ARBA" id="ARBA00022801"/>
    </source>
</evidence>
<keyword evidence="8" id="KW-0347">Helicase</keyword>
<evidence type="ECO:0000256" key="2">
    <source>
        <dbReference type="ARBA" id="ARBA00004496"/>
    </source>
</evidence>
<evidence type="ECO:0000256" key="4">
    <source>
        <dbReference type="ARBA" id="ARBA00012551"/>
    </source>
</evidence>
<dbReference type="GO" id="GO:0003723">
    <property type="term" value="F:RNA binding"/>
    <property type="evidence" value="ECO:0007669"/>
    <property type="project" value="InterPro"/>
</dbReference>
<evidence type="ECO:0000256" key="1">
    <source>
        <dbReference type="ARBA" id="ARBA00004123"/>
    </source>
</evidence>
<dbReference type="CDD" id="cd18044">
    <property type="entry name" value="DEXXQc_SMUBP2"/>
    <property type="match status" value="1"/>
</dbReference>
<dbReference type="GO" id="GO:0005634">
    <property type="term" value="C:nucleus"/>
    <property type="evidence" value="ECO:0007669"/>
    <property type="project" value="UniProtKB-SubCell"/>
</dbReference>
<name>A0A507EFT7_9FUNG</name>
<dbReference type="CDD" id="cd18808">
    <property type="entry name" value="SF1_C_Upf1"/>
    <property type="match status" value="1"/>
</dbReference>
<dbReference type="AlphaFoldDB" id="A0A507EFT7"/>
<dbReference type="InterPro" id="IPR041679">
    <property type="entry name" value="DNA2/NAM7-like_C"/>
</dbReference>
<evidence type="ECO:0000256" key="8">
    <source>
        <dbReference type="ARBA" id="ARBA00022806"/>
    </source>
</evidence>
<protein>
    <recommendedName>
        <fullName evidence="4">DNA helicase</fullName>
        <ecNumber evidence="4">3.6.4.12</ecNumber>
    </recommendedName>
</protein>
<keyword evidence="5" id="KW-0963">Cytoplasm</keyword>
<reference evidence="13 14" key="1">
    <citation type="journal article" date="2019" name="Sci. Rep.">
        <title>Comparative genomics of chytrid fungi reveal insights into the obligate biotrophic and pathogenic lifestyle of Synchytrium endobioticum.</title>
        <authorList>
            <person name="van de Vossenberg B.T.L.H."/>
            <person name="Warris S."/>
            <person name="Nguyen H.D.T."/>
            <person name="van Gent-Pelzer M.P.E."/>
            <person name="Joly D.L."/>
            <person name="van de Geest H.C."/>
            <person name="Bonants P.J.M."/>
            <person name="Smith D.S."/>
            <person name="Levesque C.A."/>
            <person name="van der Lee T.A.J."/>
        </authorList>
    </citation>
    <scope>NUCLEOTIDE SEQUENCE [LARGE SCALE GENOMIC DNA]</scope>
    <source>
        <strain evidence="13 14">CBS 809.83</strain>
    </source>
</reference>
<keyword evidence="10" id="KW-0539">Nucleus</keyword>
<keyword evidence="7" id="KW-0378">Hydrolase</keyword>
<proteinExistence type="inferred from homology"/>
<gene>
    <name evidence="13" type="ORF">PhCBS80983_g00513</name>
</gene>
<comment type="similarity">
    <text evidence="3">Belongs to the DNA2/NAM7 helicase family.</text>
</comment>
<evidence type="ECO:0000313" key="14">
    <source>
        <dbReference type="Proteomes" id="UP000318582"/>
    </source>
</evidence>
<evidence type="ECO:0000256" key="9">
    <source>
        <dbReference type="ARBA" id="ARBA00022840"/>
    </source>
</evidence>
<organism evidence="13 14">
    <name type="scientific">Powellomyces hirtus</name>
    <dbReference type="NCBI Taxonomy" id="109895"/>
    <lineage>
        <taxon>Eukaryota</taxon>
        <taxon>Fungi</taxon>
        <taxon>Fungi incertae sedis</taxon>
        <taxon>Chytridiomycota</taxon>
        <taxon>Chytridiomycota incertae sedis</taxon>
        <taxon>Chytridiomycetes</taxon>
        <taxon>Spizellomycetales</taxon>
        <taxon>Powellomycetaceae</taxon>
        <taxon>Powellomyces</taxon>
    </lineage>
</organism>
<comment type="caution">
    <text evidence="13">The sequence shown here is derived from an EMBL/GenBank/DDBJ whole genome shotgun (WGS) entry which is preliminary data.</text>
</comment>
<sequence length="667" mass="72670">MAAATNATVKSDLQKKSGVRDPAAHLARMASLLALERAYEIDQTRTNIAHLAPTSLQKRGLCLLSMRVTATRTGLGGKVLAEFERDSSPLPPHSMRVGDVVGIIEGSGKGAAKKKGGDDGEPASCEGVLTKLEETRITIAFKDDNEGGLEGKVFRINKLANDISYARMSDALSALQTHVETNTLSPLFQVLLEGREPSFRAPDDEDELQMFNENLNDSQKNAVVFAQRAQECALIHGPPGTGKTETIVEVIRQFVKKGMRVLVCGPSNISVDNIVERLAPSRLSLIRIGHPARVLPACLEATLDVQLKTSDAAALVLDIRAEIDANLKKIGKTKSRSERKTLWQQNRDLRKDLKQREKGAIRALIDGANVVLCTLNGAGGKNVRFARPFDVAVIDEATQALEPETWIALLQAPKAILAGDHKQLPPTVKCPDATAKGFERTVFDNLLHNHGEGVKVLLDTQYRMHDSIMNWSSGAMYEGLLKSHDAVRQRLLCDLAGIQKTDETATSLMLVDTAGCDIWENVAEDGESRYNQGEAALVQAYLKTLLAAGVRAADIAIISPYNGQVALIKSMVRELEGGELVEVGSVDGFQGREKEAIIISLVRSNPDANVGFLKESRRLNVAITRAKRHVCLICDSETIERGDPFLKGIMEWFFEHGEVLPAQSITS</sequence>
<dbReference type="PANTHER" id="PTHR43788:SF8">
    <property type="entry name" value="DNA-BINDING PROTEIN SMUBP-2"/>
    <property type="match status" value="1"/>
</dbReference>
<feature type="compositionally biased region" description="Polar residues" evidence="11">
    <location>
        <begin position="1"/>
        <end position="11"/>
    </location>
</feature>
<dbReference type="Gene3D" id="2.40.30.270">
    <property type="match status" value="1"/>
</dbReference>
<dbReference type="InterPro" id="IPR027417">
    <property type="entry name" value="P-loop_NTPase"/>
</dbReference>
<dbReference type="InterPro" id="IPR047187">
    <property type="entry name" value="SF1_C_Upf1"/>
</dbReference>
<evidence type="ECO:0000313" key="13">
    <source>
        <dbReference type="EMBL" id="TPX62287.1"/>
    </source>
</evidence>
<dbReference type="EMBL" id="QEAQ01000003">
    <property type="protein sequence ID" value="TPX62287.1"/>
    <property type="molecule type" value="Genomic_DNA"/>
</dbReference>
<dbReference type="GO" id="GO:0043139">
    <property type="term" value="F:5'-3' DNA helicase activity"/>
    <property type="evidence" value="ECO:0007669"/>
    <property type="project" value="TreeGrafter"/>
</dbReference>
<dbReference type="InterPro" id="IPR048761">
    <property type="entry name" value="SMUBP-2_HCS1_1B"/>
</dbReference>
<evidence type="ECO:0000256" key="10">
    <source>
        <dbReference type="ARBA" id="ARBA00023242"/>
    </source>
</evidence>
<dbReference type="InterPro" id="IPR041677">
    <property type="entry name" value="DNA2/NAM7_AAA_11"/>
</dbReference>
<dbReference type="PANTHER" id="PTHR43788">
    <property type="entry name" value="DNA2/NAM7 HELICASE FAMILY MEMBER"/>
    <property type="match status" value="1"/>
</dbReference>